<organism evidence="1 2">
    <name type="scientific">Trachymyrmex cornetzi</name>
    <dbReference type="NCBI Taxonomy" id="471704"/>
    <lineage>
        <taxon>Eukaryota</taxon>
        <taxon>Metazoa</taxon>
        <taxon>Ecdysozoa</taxon>
        <taxon>Arthropoda</taxon>
        <taxon>Hexapoda</taxon>
        <taxon>Insecta</taxon>
        <taxon>Pterygota</taxon>
        <taxon>Neoptera</taxon>
        <taxon>Endopterygota</taxon>
        <taxon>Hymenoptera</taxon>
        <taxon>Apocrita</taxon>
        <taxon>Aculeata</taxon>
        <taxon>Formicoidea</taxon>
        <taxon>Formicidae</taxon>
        <taxon>Myrmicinae</taxon>
        <taxon>Trachymyrmex</taxon>
    </lineage>
</organism>
<reference evidence="1 2" key="1">
    <citation type="submission" date="2015-09" db="EMBL/GenBank/DDBJ databases">
        <title>Trachymyrmex cornetzi WGS genome.</title>
        <authorList>
            <person name="Nygaard S."/>
            <person name="Hu H."/>
            <person name="Boomsma J."/>
            <person name="Zhang G."/>
        </authorList>
    </citation>
    <scope>NUCLEOTIDE SEQUENCE [LARGE SCALE GENOMIC DNA]</scope>
    <source>
        <strain evidence="1">Tcor2-1</strain>
        <tissue evidence="1">Whole body</tissue>
    </source>
</reference>
<keyword evidence="2" id="KW-1185">Reference proteome</keyword>
<sequence>MHDLLEGVCGYDLALILFDLIHDKRYFSLETLNNRIVYFDYGPIESSNAVPQIKKEHLITGKLRFSSLEMLCFFRYFELMLGDLVPEDTESWHLYLVYYGRLGAVGRGSHLEVEEVFYGDDIMECLRWKRSRLIREGQQFGIEIGVRSWVLWSGSLISTRDEREHVRPARVVYKNLSRGENDRVERLKCPASRGEKDKVDPWGELPGRLESCF</sequence>
<dbReference type="AlphaFoldDB" id="A0A151J4W5"/>
<evidence type="ECO:0000313" key="2">
    <source>
        <dbReference type="Proteomes" id="UP000078492"/>
    </source>
</evidence>
<protein>
    <submittedName>
        <fullName evidence="1">Uncharacterized protein</fullName>
    </submittedName>
</protein>
<dbReference type="Proteomes" id="UP000078492">
    <property type="component" value="Unassembled WGS sequence"/>
</dbReference>
<accession>A0A151J4W5</accession>
<evidence type="ECO:0000313" key="1">
    <source>
        <dbReference type="EMBL" id="KYN17822.1"/>
    </source>
</evidence>
<name>A0A151J4W5_9HYME</name>
<dbReference type="EMBL" id="KQ980079">
    <property type="protein sequence ID" value="KYN17822.1"/>
    <property type="molecule type" value="Genomic_DNA"/>
</dbReference>
<proteinExistence type="predicted"/>
<gene>
    <name evidence="1" type="ORF">ALC57_09898</name>
</gene>